<evidence type="ECO:0000256" key="4">
    <source>
        <dbReference type="ARBA" id="ARBA00023008"/>
    </source>
</evidence>
<dbReference type="Pfam" id="PF04234">
    <property type="entry name" value="CopC"/>
    <property type="match status" value="1"/>
</dbReference>
<keyword evidence="2 5" id="KW-0479">Metal-binding</keyword>
<dbReference type="InterPro" id="IPR014755">
    <property type="entry name" value="Cu-Rt/internalin_Ig-like"/>
</dbReference>
<dbReference type="Proteomes" id="UP000325177">
    <property type="component" value="Chromosome"/>
</dbReference>
<dbReference type="Gene3D" id="2.60.40.1220">
    <property type="match status" value="1"/>
</dbReference>
<keyword evidence="3 5" id="KW-0732">Signal</keyword>
<dbReference type="InterPro" id="IPR014756">
    <property type="entry name" value="Ig_E-set"/>
</dbReference>
<feature type="signal peptide" evidence="6">
    <location>
        <begin position="1"/>
        <end position="22"/>
    </location>
</feature>
<accession>A0A5P1UW79</accession>
<dbReference type="SUPFAM" id="SSF81296">
    <property type="entry name" value="E set domains"/>
    <property type="match status" value="1"/>
</dbReference>
<dbReference type="KEGG" id="asue:F2A31_08135"/>
<comment type="function">
    <text evidence="5">Involved in copper resistance.</text>
</comment>
<protein>
    <recommendedName>
        <fullName evidence="5">Copper resistance protein C</fullName>
    </recommendedName>
</protein>
<evidence type="ECO:0000313" key="9">
    <source>
        <dbReference type="Proteomes" id="UP000325177"/>
    </source>
</evidence>
<keyword evidence="5" id="KW-0574">Periplasm</keyword>
<dbReference type="GO" id="GO:0005886">
    <property type="term" value="C:plasma membrane"/>
    <property type="evidence" value="ECO:0007669"/>
    <property type="project" value="TreeGrafter"/>
</dbReference>
<dbReference type="AlphaFoldDB" id="A0A5P1UW79"/>
<evidence type="ECO:0000256" key="5">
    <source>
        <dbReference type="RuleBase" id="RU369037"/>
    </source>
</evidence>
<evidence type="ECO:0000256" key="3">
    <source>
        <dbReference type="ARBA" id="ARBA00022729"/>
    </source>
</evidence>
<reference evidence="8 9" key="1">
    <citation type="submission" date="2019-09" db="EMBL/GenBank/DDBJ databases">
        <title>Acinetobacter sp. C16S1 isolated from saline soil.</title>
        <authorList>
            <person name="Xu L."/>
            <person name="Sun J.-Q."/>
        </authorList>
    </citation>
    <scope>NUCLEOTIDE SEQUENCE [LARGE SCALE GENOMIC DNA]</scope>
    <source>
        <strain evidence="8 9">C16S1</strain>
    </source>
</reference>
<comment type="similarity">
    <text evidence="5">Belongs to the CopC family.</text>
</comment>
<sequence>MKQSILGALFLSLVFMTSHSFAHTTLLSATPAMNSVITQSPEKITLNFGDEVMLMNIKLLNAQGKNIPLNYQVNHDHKKSFDIAIPQLKAGQYTIFWMIMGADGHHMKGEYRFTLQAK</sequence>
<evidence type="ECO:0000256" key="2">
    <source>
        <dbReference type="ARBA" id="ARBA00022723"/>
    </source>
</evidence>
<dbReference type="GO" id="GO:0005507">
    <property type="term" value="F:copper ion binding"/>
    <property type="evidence" value="ECO:0007669"/>
    <property type="project" value="UniProtKB-UniRule"/>
</dbReference>
<dbReference type="PANTHER" id="PTHR34820:SF4">
    <property type="entry name" value="INNER MEMBRANE PROTEIN YEBZ"/>
    <property type="match status" value="1"/>
</dbReference>
<evidence type="ECO:0000256" key="6">
    <source>
        <dbReference type="SAM" id="SignalP"/>
    </source>
</evidence>
<feature type="chain" id="PRO_5025013807" description="Copper resistance protein C" evidence="6">
    <location>
        <begin position="23"/>
        <end position="118"/>
    </location>
</feature>
<evidence type="ECO:0000259" key="7">
    <source>
        <dbReference type="Pfam" id="PF04234"/>
    </source>
</evidence>
<proteinExistence type="inferred from homology"/>
<dbReference type="EMBL" id="CP043909">
    <property type="protein sequence ID" value="QER41131.1"/>
    <property type="molecule type" value="Genomic_DNA"/>
</dbReference>
<dbReference type="GO" id="GO:0042597">
    <property type="term" value="C:periplasmic space"/>
    <property type="evidence" value="ECO:0007669"/>
    <property type="project" value="UniProtKB-SubCell"/>
</dbReference>
<dbReference type="PANTHER" id="PTHR34820">
    <property type="entry name" value="INNER MEMBRANE PROTEIN YEBZ"/>
    <property type="match status" value="1"/>
</dbReference>
<comment type="subcellular location">
    <subcellularLocation>
        <location evidence="1">Cell envelope</location>
    </subcellularLocation>
    <subcellularLocation>
        <location evidence="5">Periplasm</location>
    </subcellularLocation>
</comment>
<keyword evidence="9" id="KW-1185">Reference proteome</keyword>
<dbReference type="InterPro" id="IPR007348">
    <property type="entry name" value="CopC_dom"/>
</dbReference>
<dbReference type="GO" id="GO:0006825">
    <property type="term" value="P:copper ion transport"/>
    <property type="evidence" value="ECO:0007669"/>
    <property type="project" value="InterPro"/>
</dbReference>
<dbReference type="GO" id="GO:0046688">
    <property type="term" value="P:response to copper ion"/>
    <property type="evidence" value="ECO:0007669"/>
    <property type="project" value="UniProtKB-UniRule"/>
</dbReference>
<evidence type="ECO:0000256" key="1">
    <source>
        <dbReference type="ARBA" id="ARBA00004196"/>
    </source>
</evidence>
<dbReference type="GO" id="GO:0030313">
    <property type="term" value="C:cell envelope"/>
    <property type="evidence" value="ECO:0007669"/>
    <property type="project" value="UniProtKB-SubCell"/>
</dbReference>
<gene>
    <name evidence="8" type="ORF">F2A31_08135</name>
</gene>
<feature type="domain" description="CopC" evidence="7">
    <location>
        <begin position="23"/>
        <end position="115"/>
    </location>
</feature>
<evidence type="ECO:0000313" key="8">
    <source>
        <dbReference type="EMBL" id="QER41131.1"/>
    </source>
</evidence>
<keyword evidence="4 5" id="KW-0186">Copper</keyword>
<dbReference type="InterPro" id="IPR032694">
    <property type="entry name" value="CopC/D"/>
</dbReference>
<organism evidence="8 9">
    <name type="scientific">Acinetobacter suaedae</name>
    <dbReference type="NCBI Taxonomy" id="2609668"/>
    <lineage>
        <taxon>Bacteria</taxon>
        <taxon>Pseudomonadati</taxon>
        <taxon>Pseudomonadota</taxon>
        <taxon>Gammaproteobacteria</taxon>
        <taxon>Moraxellales</taxon>
        <taxon>Moraxellaceae</taxon>
        <taxon>Acinetobacter</taxon>
    </lineage>
</organism>
<name>A0A5P1UW79_9GAMM</name>